<organism evidence="2 3">
    <name type="scientific">Brevibacterium daeguense</name>
    <dbReference type="NCBI Taxonomy" id="909936"/>
    <lineage>
        <taxon>Bacteria</taxon>
        <taxon>Bacillati</taxon>
        <taxon>Actinomycetota</taxon>
        <taxon>Actinomycetes</taxon>
        <taxon>Micrococcales</taxon>
        <taxon>Brevibacteriaceae</taxon>
        <taxon>Brevibacterium</taxon>
    </lineage>
</organism>
<protein>
    <submittedName>
        <fullName evidence="2">Uncharacterized protein</fullName>
    </submittedName>
</protein>
<feature type="transmembrane region" description="Helical" evidence="1">
    <location>
        <begin position="12"/>
        <end position="33"/>
    </location>
</feature>
<evidence type="ECO:0000256" key="1">
    <source>
        <dbReference type="SAM" id="Phobius"/>
    </source>
</evidence>
<evidence type="ECO:0000313" key="2">
    <source>
        <dbReference type="EMBL" id="GAA4283751.1"/>
    </source>
</evidence>
<reference evidence="3" key="1">
    <citation type="journal article" date="2019" name="Int. J. Syst. Evol. Microbiol.">
        <title>The Global Catalogue of Microorganisms (GCM) 10K type strain sequencing project: providing services to taxonomists for standard genome sequencing and annotation.</title>
        <authorList>
            <consortium name="The Broad Institute Genomics Platform"/>
            <consortium name="The Broad Institute Genome Sequencing Center for Infectious Disease"/>
            <person name="Wu L."/>
            <person name="Ma J."/>
        </authorList>
    </citation>
    <scope>NUCLEOTIDE SEQUENCE [LARGE SCALE GENOMIC DNA]</scope>
    <source>
        <strain evidence="3">JCM 17458</strain>
    </source>
</reference>
<sequence length="66" mass="7408">MGEVLGPIHDLTLVLAAVLPVFAFYFGLGRLACPAHERLPLQRLHGEDVSATITRGWHYLGEIRRR</sequence>
<keyword evidence="3" id="KW-1185">Reference proteome</keyword>
<keyword evidence="1" id="KW-0472">Membrane</keyword>
<evidence type="ECO:0000313" key="3">
    <source>
        <dbReference type="Proteomes" id="UP001501586"/>
    </source>
</evidence>
<gene>
    <name evidence="2" type="ORF">GCM10022261_12820</name>
</gene>
<dbReference type="Proteomes" id="UP001501586">
    <property type="component" value="Unassembled WGS sequence"/>
</dbReference>
<accession>A0ABP8EIH0</accession>
<dbReference type="EMBL" id="BAABAZ010000004">
    <property type="protein sequence ID" value="GAA4283751.1"/>
    <property type="molecule type" value="Genomic_DNA"/>
</dbReference>
<comment type="caution">
    <text evidence="2">The sequence shown here is derived from an EMBL/GenBank/DDBJ whole genome shotgun (WGS) entry which is preliminary data.</text>
</comment>
<name>A0ABP8EIH0_9MICO</name>
<proteinExistence type="predicted"/>
<keyword evidence="1" id="KW-1133">Transmembrane helix</keyword>
<keyword evidence="1" id="KW-0812">Transmembrane</keyword>